<reference evidence="2 3" key="1">
    <citation type="journal article" date="2019" name="Int. J. Syst. Evol. Microbiol.">
        <title>The Global Catalogue of Microorganisms (GCM) 10K type strain sequencing project: providing services to taxonomists for standard genome sequencing and annotation.</title>
        <authorList>
            <consortium name="The Broad Institute Genomics Platform"/>
            <consortium name="The Broad Institute Genome Sequencing Center for Infectious Disease"/>
            <person name="Wu L."/>
            <person name="Ma J."/>
        </authorList>
    </citation>
    <scope>NUCLEOTIDE SEQUENCE [LARGE SCALE GENOMIC DNA]</scope>
    <source>
        <strain evidence="2 3">JCM 14326</strain>
    </source>
</reference>
<accession>A0ABN2NHG2</accession>
<organism evidence="2 3">
    <name type="scientific">Myceligenerans crystallogenes</name>
    <dbReference type="NCBI Taxonomy" id="316335"/>
    <lineage>
        <taxon>Bacteria</taxon>
        <taxon>Bacillati</taxon>
        <taxon>Actinomycetota</taxon>
        <taxon>Actinomycetes</taxon>
        <taxon>Micrococcales</taxon>
        <taxon>Promicromonosporaceae</taxon>
        <taxon>Myceligenerans</taxon>
    </lineage>
</organism>
<keyword evidence="3" id="KW-1185">Reference proteome</keyword>
<dbReference type="Pfam" id="PF13649">
    <property type="entry name" value="Methyltransf_25"/>
    <property type="match status" value="1"/>
</dbReference>
<comment type="caution">
    <text evidence="2">The sequence shown here is derived from an EMBL/GenBank/DDBJ whole genome shotgun (WGS) entry which is preliminary data.</text>
</comment>
<gene>
    <name evidence="2" type="ORF">GCM10009751_26230</name>
</gene>
<dbReference type="EMBL" id="BAAANL010000005">
    <property type="protein sequence ID" value="GAA1866808.1"/>
    <property type="molecule type" value="Genomic_DNA"/>
</dbReference>
<dbReference type="InterPro" id="IPR041698">
    <property type="entry name" value="Methyltransf_25"/>
</dbReference>
<sequence length="244" mass="26584">MVELRAKNQSDLDDFYLKGSAGKANLFEVWEDGGSRGDSVTPSTFSAEYRTWMVGRLVAELDRNGGGLLSLGCGNAAVEAEVVERGHHVFAIDAMPDAVMLARRKGVEAVCADIFQWQPEHPYSVIYIDGVLGHLHDKHLGLQPVLSRILSWLEPERNSRSGAATLVASNDAPNNGADIQKAPGVDGFHWLSGGYMRDQALMAGFADAATDDFRYRRPISGERMRAIMNGKIFRAGEGDTRGCS</sequence>
<dbReference type="SUPFAM" id="SSF53335">
    <property type="entry name" value="S-adenosyl-L-methionine-dependent methyltransferases"/>
    <property type="match status" value="1"/>
</dbReference>
<evidence type="ECO:0000313" key="3">
    <source>
        <dbReference type="Proteomes" id="UP001501094"/>
    </source>
</evidence>
<dbReference type="InterPro" id="IPR029063">
    <property type="entry name" value="SAM-dependent_MTases_sf"/>
</dbReference>
<feature type="domain" description="Methyltransferase" evidence="1">
    <location>
        <begin position="69"/>
        <end position="155"/>
    </location>
</feature>
<proteinExistence type="predicted"/>
<evidence type="ECO:0000313" key="2">
    <source>
        <dbReference type="EMBL" id="GAA1866808.1"/>
    </source>
</evidence>
<evidence type="ECO:0000259" key="1">
    <source>
        <dbReference type="Pfam" id="PF13649"/>
    </source>
</evidence>
<dbReference type="Gene3D" id="3.40.50.150">
    <property type="entry name" value="Vaccinia Virus protein VP39"/>
    <property type="match status" value="1"/>
</dbReference>
<protein>
    <recommendedName>
        <fullName evidence="1">Methyltransferase domain-containing protein</fullName>
    </recommendedName>
</protein>
<name>A0ABN2NHG2_9MICO</name>
<dbReference type="Proteomes" id="UP001501094">
    <property type="component" value="Unassembled WGS sequence"/>
</dbReference>
<dbReference type="RefSeq" id="WP_344103557.1">
    <property type="nucleotide sequence ID" value="NZ_BAAANL010000005.1"/>
</dbReference>